<evidence type="ECO:0000256" key="6">
    <source>
        <dbReference type="ARBA" id="ARBA00022884"/>
    </source>
</evidence>
<dbReference type="PANTHER" id="PTHR11727">
    <property type="entry name" value="DIMETHYLADENOSINE TRANSFERASE"/>
    <property type="match status" value="1"/>
</dbReference>
<proteinExistence type="predicted"/>
<evidence type="ECO:0000256" key="1">
    <source>
        <dbReference type="ARBA" id="ARBA00022490"/>
    </source>
</evidence>
<dbReference type="SMART" id="SM00650">
    <property type="entry name" value="rADc"/>
    <property type="match status" value="1"/>
</dbReference>
<dbReference type="GO" id="GO:0003723">
    <property type="term" value="F:RNA binding"/>
    <property type="evidence" value="ECO:0007669"/>
    <property type="project" value="UniProtKB-KW"/>
</dbReference>
<reference evidence="8" key="1">
    <citation type="submission" date="2018-05" db="EMBL/GenBank/DDBJ databases">
        <authorList>
            <person name="Lanie J.A."/>
            <person name="Ng W.-L."/>
            <person name="Kazmierczak K.M."/>
            <person name="Andrzejewski T.M."/>
            <person name="Davidsen T.M."/>
            <person name="Wayne K.J."/>
            <person name="Tettelin H."/>
            <person name="Glass J.I."/>
            <person name="Rusch D."/>
            <person name="Podicherti R."/>
            <person name="Tsui H.-C.T."/>
            <person name="Winkler M.E."/>
        </authorList>
    </citation>
    <scope>NUCLEOTIDE SEQUENCE</scope>
</reference>
<dbReference type="Pfam" id="PF00398">
    <property type="entry name" value="RrnaAD"/>
    <property type="match status" value="1"/>
</dbReference>
<feature type="domain" description="Ribosomal RNA adenine methylase transferase N-terminal" evidence="7">
    <location>
        <begin position="2"/>
        <end position="133"/>
    </location>
</feature>
<keyword evidence="6" id="KW-0694">RNA-binding</keyword>
<evidence type="ECO:0000256" key="4">
    <source>
        <dbReference type="ARBA" id="ARBA00022679"/>
    </source>
</evidence>
<gene>
    <name evidence="8" type="ORF">METZ01_LOCUS69255</name>
</gene>
<dbReference type="PROSITE" id="PS51689">
    <property type="entry name" value="SAM_RNA_A_N6_MT"/>
    <property type="match status" value="1"/>
</dbReference>
<accession>A0A381TLN7</accession>
<keyword evidence="2" id="KW-0698">rRNA processing</keyword>
<dbReference type="Gene3D" id="1.10.8.100">
    <property type="entry name" value="Ribosomal RNA adenine dimethylase-like, domain 2"/>
    <property type="match status" value="1"/>
</dbReference>
<dbReference type="AlphaFoldDB" id="A0A381TLN7"/>
<dbReference type="FunFam" id="1.10.8.100:FF:000001">
    <property type="entry name" value="Ribosomal RNA small subunit methyltransferase A"/>
    <property type="match status" value="1"/>
</dbReference>
<evidence type="ECO:0000256" key="3">
    <source>
        <dbReference type="ARBA" id="ARBA00022603"/>
    </source>
</evidence>
<dbReference type="InterPro" id="IPR020598">
    <property type="entry name" value="rRNA_Ade_methylase_Trfase_N"/>
</dbReference>
<dbReference type="InterPro" id="IPR029063">
    <property type="entry name" value="SAM-dependent_MTases_sf"/>
</dbReference>
<protein>
    <recommendedName>
        <fullName evidence="7">Ribosomal RNA adenine methylase transferase N-terminal domain-containing protein</fullName>
    </recommendedName>
</protein>
<dbReference type="NCBIfam" id="TIGR00755">
    <property type="entry name" value="ksgA"/>
    <property type="match status" value="1"/>
</dbReference>
<dbReference type="SUPFAM" id="SSF53335">
    <property type="entry name" value="S-adenosyl-L-methionine-dependent methyltransferases"/>
    <property type="match status" value="1"/>
</dbReference>
<evidence type="ECO:0000256" key="5">
    <source>
        <dbReference type="ARBA" id="ARBA00022691"/>
    </source>
</evidence>
<dbReference type="EMBL" id="UINC01004723">
    <property type="protein sequence ID" value="SVA16401.1"/>
    <property type="molecule type" value="Genomic_DNA"/>
</dbReference>
<keyword evidence="4" id="KW-0808">Transferase</keyword>
<keyword evidence="1" id="KW-0963">Cytoplasm</keyword>
<keyword evidence="3" id="KW-0489">Methyltransferase</keyword>
<dbReference type="Gene3D" id="3.40.50.150">
    <property type="entry name" value="Vaccinia Virus protein VP39"/>
    <property type="match status" value="1"/>
</dbReference>
<evidence type="ECO:0000256" key="2">
    <source>
        <dbReference type="ARBA" id="ARBA00022552"/>
    </source>
</evidence>
<evidence type="ECO:0000259" key="7">
    <source>
        <dbReference type="SMART" id="SM00650"/>
    </source>
</evidence>
<dbReference type="GO" id="GO:0000179">
    <property type="term" value="F:rRNA (adenine-N6,N6-)-dimethyltransferase activity"/>
    <property type="evidence" value="ECO:0007669"/>
    <property type="project" value="InterPro"/>
</dbReference>
<sequence length="205" mass="23295">MHAIELDNDLSVMLKKRFRNNSIVKIIQADALDFNFSALGNNLRIIGNLPYNISTPLMFKLAQYRDHIKDQHFMLQKEVVDRLIAKPGNKNYGRLTVMLGTYLDITSLFEVQPNAFKPPPKVDSAVVRMTSKPLNQIIIKDLNKLSGIVTLAFSQRRKMLSNALKNEVLASDMEAVGIDPKLRAEQVPIKSWSFLANHLTNQKTY</sequence>
<evidence type="ECO:0000313" key="8">
    <source>
        <dbReference type="EMBL" id="SVA16401.1"/>
    </source>
</evidence>
<dbReference type="InterPro" id="IPR011530">
    <property type="entry name" value="rRNA_adenine_dimethylase"/>
</dbReference>
<keyword evidence="5" id="KW-0949">S-adenosyl-L-methionine</keyword>
<dbReference type="InterPro" id="IPR023165">
    <property type="entry name" value="rRNA_Ade_diMease-like_C"/>
</dbReference>
<name>A0A381TLN7_9ZZZZ</name>
<dbReference type="PANTHER" id="PTHR11727:SF7">
    <property type="entry name" value="DIMETHYLADENOSINE TRANSFERASE-RELATED"/>
    <property type="match status" value="1"/>
</dbReference>
<dbReference type="InterPro" id="IPR001737">
    <property type="entry name" value="KsgA/Erm"/>
</dbReference>
<organism evidence="8">
    <name type="scientific">marine metagenome</name>
    <dbReference type="NCBI Taxonomy" id="408172"/>
    <lineage>
        <taxon>unclassified sequences</taxon>
        <taxon>metagenomes</taxon>
        <taxon>ecological metagenomes</taxon>
    </lineage>
</organism>
<dbReference type="GO" id="GO:0005829">
    <property type="term" value="C:cytosol"/>
    <property type="evidence" value="ECO:0007669"/>
    <property type="project" value="TreeGrafter"/>
</dbReference>